<comment type="caution">
    <text evidence="4">The sequence shown here is derived from an EMBL/GenBank/DDBJ whole genome shotgun (WGS) entry which is preliminary data.</text>
</comment>
<organism evidence="4 5">
    <name type="scientific">Pseudomonas fluvialis</name>
    <dbReference type="NCBI Taxonomy" id="1793966"/>
    <lineage>
        <taxon>Bacteria</taxon>
        <taxon>Pseudomonadati</taxon>
        <taxon>Pseudomonadota</taxon>
        <taxon>Gammaproteobacteria</taxon>
        <taxon>Pseudomonadales</taxon>
        <taxon>Pseudomonadaceae</taxon>
        <taxon>Pseudomonas</taxon>
    </lineage>
</organism>
<name>A0A2I0CTH5_9PSED</name>
<dbReference type="NCBIfam" id="TIGR02675">
    <property type="entry name" value="tape_meas_nterm"/>
    <property type="match status" value="1"/>
</dbReference>
<accession>A0A2I0CTH5</accession>
<feature type="region of interest" description="Disordered" evidence="2">
    <location>
        <begin position="979"/>
        <end position="1004"/>
    </location>
</feature>
<dbReference type="PANTHER" id="PTHR38812:SF2">
    <property type="entry name" value="MU-LIKE PROPHAGE FLUMU PROTEIN GP42"/>
    <property type="match status" value="1"/>
</dbReference>
<feature type="compositionally biased region" description="Polar residues" evidence="2">
    <location>
        <begin position="979"/>
        <end position="990"/>
    </location>
</feature>
<evidence type="ECO:0000313" key="5">
    <source>
        <dbReference type="Proteomes" id="UP000242861"/>
    </source>
</evidence>
<evidence type="ECO:0000259" key="3">
    <source>
        <dbReference type="Pfam" id="PF20155"/>
    </source>
</evidence>
<protein>
    <submittedName>
        <fullName evidence="4">Tape measure domain-containing protein</fullName>
    </submittedName>
</protein>
<dbReference type="RefSeq" id="WP_101192680.1">
    <property type="nucleotide sequence ID" value="NZ_PIYS01000003.1"/>
</dbReference>
<feature type="compositionally biased region" description="Basic and acidic residues" evidence="2">
    <location>
        <begin position="792"/>
        <end position="808"/>
    </location>
</feature>
<feature type="domain" description="Tape measure protein N-terminal" evidence="3">
    <location>
        <begin position="225"/>
        <end position="410"/>
    </location>
</feature>
<dbReference type="Proteomes" id="UP000242861">
    <property type="component" value="Unassembled WGS sequence"/>
</dbReference>
<feature type="compositionally biased region" description="Basic and acidic residues" evidence="2">
    <location>
        <begin position="817"/>
        <end position="827"/>
    </location>
</feature>
<dbReference type="InterPro" id="IPR053058">
    <property type="entry name" value="Mulikevirus_tape_measure"/>
</dbReference>
<dbReference type="Pfam" id="PF20155">
    <property type="entry name" value="TMP_3"/>
    <property type="match status" value="1"/>
</dbReference>
<evidence type="ECO:0000313" key="4">
    <source>
        <dbReference type="EMBL" id="PKF72669.1"/>
    </source>
</evidence>
<gene>
    <name evidence="4" type="ORF">CW360_02845</name>
</gene>
<dbReference type="EMBL" id="PIYS01000003">
    <property type="protein sequence ID" value="PKF72669.1"/>
    <property type="molecule type" value="Genomic_DNA"/>
</dbReference>
<sequence>MSVRDRLIQLTLRARNFLSGDIEPATESMQALAEEGRNLKAALDEAGRARTLVRTLRDNQLATESLARAQADARATLDDLTREVADNATATAGQRIALREARRTLEEAERAYKKNQQAIQNTTSDLKKLGVDTDNVAAEEKRLTTELAENKEALANNRDAIKQKRAEEKKAADTAKDHAARIDAAKGVMADAGRKVLAFAAAYISLNAAFGLVQRGLNLVAGGIRSMLATGDQFELLDKRMASLMGSVAGGEQATAWIRDFAKNTPLGLTDVTEAFALLKSYGLDPMDGTLQALVDKNEQLGGGMERLQGIASALGQAYAKQKLQTEEILQLVERGVPVWSLLEKVTGKNAAQLQELASKGRLGRDVIAALTKEIGASAQGAAAENMGTLTGLMSNLSDTWTDFLGRIAKSGALDYAKQQLAGVAEYIEQMDRDGRLDRLAQGLSDAFTQGAERVGAFIKSLAGVDFNRLIDDSAAWLSDFTGKIDTATRAVTLLATPFRLAANAATMFLSVSLGAFSVFVTAAVKSMRVVAEAIPDAFGGDKVRAALKGTDAVISEFQEKLLGQIKQDAKDMASAVSGAWDTTTQSAVKNAKVQQEAAQAAEKAKADAAQATADKVSELNERFAAQAIAAAATGQRAIEGMADALQLINSASTVEQLEALRRATLRAFSEGRLSIEEYQQATGVLNGRFKELGSAAGGAAGLVSDLDDALGDLASVQAAISNAKTDVDINAIRAALRTLYQDGAITAAQYNEELKKTSDRQKELKGAVEQGAKAQQDKNKADEEAIVTSEQLRRESGKRMEAERKASGEAMVRRRKDGDDAKRDMSDMESFFGGVMTRAREPLAAMSAAALEAYDRLRGISSASPSIDTSSLEATSASLGRVSQQLGEVQKALSSPLSGPFGRWMLETQQASLQTQQAFLSQKASLQSLLRSYERGGMSARSFIEQARNAKVAMGLLDDSDLSALESAIASAQQRMQQMAESTRSTLSGLQDELDGLQGRQDDIERRRFAGRRRELQAQLAEAQAGGDSQAVANASRALGLLRQIESESEAKRQSEAQRARQEEQTKAKEAKPATTQAEAPSKVIRLEVPGRAPVDVAVRSTDDETKLLGILESAGLRSL</sequence>
<dbReference type="AlphaFoldDB" id="A0A2I0CTH5"/>
<feature type="region of interest" description="Disordered" evidence="2">
    <location>
        <begin position="1047"/>
        <end position="1088"/>
    </location>
</feature>
<feature type="coiled-coil region" evidence="1">
    <location>
        <begin position="91"/>
        <end position="171"/>
    </location>
</feature>
<keyword evidence="1" id="KW-0175">Coiled coil</keyword>
<evidence type="ECO:0000256" key="2">
    <source>
        <dbReference type="SAM" id="MobiDB-lite"/>
    </source>
</evidence>
<reference evidence="5" key="1">
    <citation type="submission" date="2017-12" db="EMBL/GenBank/DDBJ databases">
        <authorList>
            <person name="Yu X.-Y."/>
        </authorList>
    </citation>
    <scope>NUCLEOTIDE SEQUENCE [LARGE SCALE GENOMIC DNA]</scope>
    <source>
        <strain evidence="5">ZYSR67-Z</strain>
    </source>
</reference>
<dbReference type="InterPro" id="IPR013491">
    <property type="entry name" value="Tape_meas_N"/>
</dbReference>
<dbReference type="PANTHER" id="PTHR38812">
    <property type="entry name" value="MU-LIKE PROPHAGE FLUMU PROTEIN GP42"/>
    <property type="match status" value="1"/>
</dbReference>
<feature type="region of interest" description="Disordered" evidence="2">
    <location>
        <begin position="762"/>
        <end position="827"/>
    </location>
</feature>
<feature type="compositionally biased region" description="Basic and acidic residues" evidence="2">
    <location>
        <begin position="1047"/>
        <end position="1073"/>
    </location>
</feature>
<evidence type="ECO:0000256" key="1">
    <source>
        <dbReference type="SAM" id="Coils"/>
    </source>
</evidence>
<proteinExistence type="predicted"/>